<gene>
    <name evidence="1" type="ORF">BN8_01609</name>
</gene>
<evidence type="ECO:0000313" key="1">
    <source>
        <dbReference type="EMBL" id="CCH52597.1"/>
    </source>
</evidence>
<accession>I2GFC2</accession>
<dbReference type="EMBL" id="CAIT01000005">
    <property type="protein sequence ID" value="CCH52597.1"/>
    <property type="molecule type" value="Genomic_DNA"/>
</dbReference>
<keyword evidence="2" id="KW-1185">Reference proteome</keyword>
<dbReference type="AlphaFoldDB" id="I2GFC2"/>
<evidence type="ECO:0000313" key="2">
    <source>
        <dbReference type="Proteomes" id="UP000009309"/>
    </source>
</evidence>
<proteinExistence type="predicted"/>
<dbReference type="Proteomes" id="UP000009309">
    <property type="component" value="Unassembled WGS sequence"/>
</dbReference>
<comment type="caution">
    <text evidence="1">The sequence shown here is derived from an EMBL/GenBank/DDBJ whole genome shotgun (WGS) entry which is preliminary data.</text>
</comment>
<organism evidence="1 2">
    <name type="scientific">Fibrisoma limi BUZ 3</name>
    <dbReference type="NCBI Taxonomy" id="1185876"/>
    <lineage>
        <taxon>Bacteria</taxon>
        <taxon>Pseudomonadati</taxon>
        <taxon>Bacteroidota</taxon>
        <taxon>Cytophagia</taxon>
        <taxon>Cytophagales</taxon>
        <taxon>Spirosomataceae</taxon>
        <taxon>Fibrisoma</taxon>
    </lineage>
</organism>
<sequence>MLHITETVMNSRFIIRTSFLSMGLLAMALFSQCQSDSEELSASTPPESLPDSLVEPPRQMRGRVAIKLEPHGSIRAKVFQGERYFYEYILDRERQQHILTRGIDNAAIYLLNEHLIIDDLALKHRYVLTFEDNTVQKFLDELPTGPKKTFIIRGYSSSLTHSNPLGMDNY</sequence>
<reference evidence="1 2" key="1">
    <citation type="journal article" date="2012" name="J. Bacteriol.">
        <title>Genome Sequence of the Filamentous Bacterium Fibrisoma limi BUZ 3T.</title>
        <authorList>
            <person name="Filippini M."/>
            <person name="Qi W."/>
            <person name="Jaenicke S."/>
            <person name="Goesmann A."/>
            <person name="Smits T.H."/>
            <person name="Bagheri H.C."/>
        </authorList>
    </citation>
    <scope>NUCLEOTIDE SEQUENCE [LARGE SCALE GENOMIC DNA]</scope>
    <source>
        <strain evidence="2">BUZ 3T</strain>
    </source>
</reference>
<name>I2GFC2_9BACT</name>
<protein>
    <submittedName>
        <fullName evidence="1">Uncharacterized protein</fullName>
    </submittedName>
</protein>